<dbReference type="SMART" id="SM00062">
    <property type="entry name" value="PBPb"/>
    <property type="match status" value="1"/>
</dbReference>
<evidence type="ECO:0000313" key="5">
    <source>
        <dbReference type="Proteomes" id="UP000078543"/>
    </source>
</evidence>
<dbReference type="RefSeq" id="WP_068503071.1">
    <property type="nucleotide sequence ID" value="NZ_LWQU01000163.1"/>
</dbReference>
<organism evidence="4 5">
    <name type="scientific">Magnetospirillum moscoviense</name>
    <dbReference type="NCBI Taxonomy" id="1437059"/>
    <lineage>
        <taxon>Bacteria</taxon>
        <taxon>Pseudomonadati</taxon>
        <taxon>Pseudomonadota</taxon>
        <taxon>Alphaproteobacteria</taxon>
        <taxon>Rhodospirillales</taxon>
        <taxon>Rhodospirillaceae</taxon>
        <taxon>Magnetospirillum</taxon>
    </lineage>
</organism>
<dbReference type="PANTHER" id="PTHR35936:SF25">
    <property type="entry name" value="ABC TRANSPORTER SUBSTRATE-BINDING PROTEIN"/>
    <property type="match status" value="1"/>
</dbReference>
<proteinExistence type="predicted"/>
<name>A0A178MGS2_9PROT</name>
<keyword evidence="1 2" id="KW-0732">Signal</keyword>
<sequence length="258" mass="28034">MIGRWAALALTLAALWVPLATLSAEAPVVLVADPWCPHTCDPAEGSEGYMIEIAREAFGLSGIQVIYKTEGWSRAMKDVRLGRADGAVGALFDEAPDLVTHAEPLGMQVNVLVTLGDDSWRFDGWETLAGRRVGAVSSYSYSAEIDAWLKDHPAEVQMISGSDAALRNLKKLMAGRIDVMLDDEAVVGDAVARLNSPRSVRIAGRLPGGSLHIALNPKRGERLAQILNRNIRALRASGRLATILERYDLSDWGRKTKH</sequence>
<dbReference type="AlphaFoldDB" id="A0A178MGS2"/>
<feature type="chain" id="PRO_5008091941" description="Solute-binding protein family 3/N-terminal domain-containing protein" evidence="2">
    <location>
        <begin position="27"/>
        <end position="258"/>
    </location>
</feature>
<accession>A0A178MGS2</accession>
<dbReference type="Gene3D" id="3.40.190.10">
    <property type="entry name" value="Periplasmic binding protein-like II"/>
    <property type="match status" value="2"/>
</dbReference>
<dbReference type="InterPro" id="IPR001638">
    <property type="entry name" value="Solute-binding_3/MltF_N"/>
</dbReference>
<protein>
    <recommendedName>
        <fullName evidence="3">Solute-binding protein family 3/N-terminal domain-containing protein</fullName>
    </recommendedName>
</protein>
<dbReference type="Proteomes" id="UP000078543">
    <property type="component" value="Unassembled WGS sequence"/>
</dbReference>
<reference evidence="4 5" key="1">
    <citation type="submission" date="2016-04" db="EMBL/GenBank/DDBJ databases">
        <title>Draft genome sequence of freshwater magnetotactic bacteria Magnetospirillum marisnigri SP-1 and Magnetospirillum moscoviense BB-1.</title>
        <authorList>
            <person name="Koziaeva V."/>
            <person name="Dziuba M.V."/>
            <person name="Ivanov T.M."/>
            <person name="Kuznetsov B."/>
            <person name="Grouzdev D.S."/>
        </authorList>
    </citation>
    <scope>NUCLEOTIDE SEQUENCE [LARGE SCALE GENOMIC DNA]</scope>
    <source>
        <strain evidence="4 5">BB-1</strain>
    </source>
</reference>
<evidence type="ECO:0000256" key="1">
    <source>
        <dbReference type="ARBA" id="ARBA00022729"/>
    </source>
</evidence>
<dbReference type="EMBL" id="LWQU01000163">
    <property type="protein sequence ID" value="OAN47881.1"/>
    <property type="molecule type" value="Genomic_DNA"/>
</dbReference>
<dbReference type="SUPFAM" id="SSF53850">
    <property type="entry name" value="Periplasmic binding protein-like II"/>
    <property type="match status" value="1"/>
</dbReference>
<keyword evidence="5" id="KW-1185">Reference proteome</keyword>
<dbReference type="STRING" id="1437059.A6A05_03380"/>
<comment type="caution">
    <text evidence="4">The sequence shown here is derived from an EMBL/GenBank/DDBJ whole genome shotgun (WGS) entry which is preliminary data.</text>
</comment>
<feature type="domain" description="Solute-binding protein family 3/N-terminal" evidence="3">
    <location>
        <begin position="43"/>
        <end position="251"/>
    </location>
</feature>
<gene>
    <name evidence="4" type="ORF">A6A05_03380</name>
</gene>
<dbReference type="Pfam" id="PF00497">
    <property type="entry name" value="SBP_bac_3"/>
    <property type="match status" value="1"/>
</dbReference>
<evidence type="ECO:0000313" key="4">
    <source>
        <dbReference type="EMBL" id="OAN47881.1"/>
    </source>
</evidence>
<feature type="signal peptide" evidence="2">
    <location>
        <begin position="1"/>
        <end position="26"/>
    </location>
</feature>
<evidence type="ECO:0000256" key="2">
    <source>
        <dbReference type="SAM" id="SignalP"/>
    </source>
</evidence>
<dbReference type="OrthoDB" id="5421182at2"/>
<evidence type="ECO:0000259" key="3">
    <source>
        <dbReference type="SMART" id="SM00062"/>
    </source>
</evidence>
<dbReference type="PANTHER" id="PTHR35936">
    <property type="entry name" value="MEMBRANE-BOUND LYTIC MUREIN TRANSGLYCOSYLASE F"/>
    <property type="match status" value="1"/>
</dbReference>